<dbReference type="Gene3D" id="3.10.50.10">
    <property type="match status" value="1"/>
</dbReference>
<keyword evidence="2 7" id="KW-0378">Hydrolase</keyword>
<dbReference type="eggNOG" id="KOG2806">
    <property type="taxonomic scope" value="Eukaryota"/>
</dbReference>
<evidence type="ECO:0000256" key="7">
    <source>
        <dbReference type="RuleBase" id="RU000489"/>
    </source>
</evidence>
<dbReference type="PANTHER" id="PTHR11177">
    <property type="entry name" value="CHITINASE"/>
    <property type="match status" value="1"/>
</dbReference>
<dbReference type="GO" id="GO:0000272">
    <property type="term" value="P:polysaccharide catabolic process"/>
    <property type="evidence" value="ECO:0007669"/>
    <property type="project" value="UniProtKB-KW"/>
</dbReference>
<sequence>MVSFRLSLLGPWCLVALLSTLVVASPAAVEGKTRGKVAAAWYAGWHATTGYPLSRVSWKKYTHLTYAFAETSPDVHKLSFEEATWTNPQLLPQFVSEAHKHGVKALISIGGWTGSRFFSTAVGSASNRTAFVKTVVNFAQKYHLDGVDFDWEYPGNQGIGCNTINPQDTSNFLLFLQELRRDPVGSKLLVTAAAATVPFYGSNGRPSSDVAAFAKLLDYIAIMNYDLWGPWSPTVGPNAPLDDACAPANSRYGSATSAVRQWSAAGIPHNQLVLGVAAYGHGFRVRRANAFAAGSNSVLASYPPFDGVDRPIGDSWDGPGGGTDVCGSPTLPGGTFNFWGLIENGFLNKDGSPTQGIHYRYDTCSQTPYVYNRTTEIMVAFDNAQSFAAKGNFIKSNGLRGFATWEAGGDYNDILLDSIRKAGGY</sequence>
<accession>A8NYD9</accession>
<dbReference type="Proteomes" id="UP000001861">
    <property type="component" value="Unassembled WGS sequence"/>
</dbReference>
<dbReference type="AlphaFoldDB" id="A8NYD9"/>
<evidence type="ECO:0000256" key="9">
    <source>
        <dbReference type="SAM" id="SignalP"/>
    </source>
</evidence>
<dbReference type="GeneID" id="6013959"/>
<dbReference type="SUPFAM" id="SSF54556">
    <property type="entry name" value="Chitinase insertion domain"/>
    <property type="match status" value="1"/>
</dbReference>
<dbReference type="KEGG" id="cci:CC1G_01315"/>
<keyword evidence="4" id="KW-0119">Carbohydrate metabolism</keyword>
<dbReference type="InterPro" id="IPR001579">
    <property type="entry name" value="Glyco_hydro_18_chit_AS"/>
</dbReference>
<keyword evidence="6" id="KW-0624">Polysaccharide degradation</keyword>
<keyword evidence="3" id="KW-0146">Chitin degradation</keyword>
<feature type="domain" description="GH18" evidence="10">
    <location>
        <begin position="36"/>
        <end position="425"/>
    </location>
</feature>
<dbReference type="GO" id="GO:0006032">
    <property type="term" value="P:chitin catabolic process"/>
    <property type="evidence" value="ECO:0007669"/>
    <property type="project" value="UniProtKB-KW"/>
</dbReference>
<reference evidence="11 12" key="1">
    <citation type="journal article" date="2010" name="Proc. Natl. Acad. Sci. U.S.A.">
        <title>Insights into evolution of multicellular fungi from the assembled chromosomes of the mushroom Coprinopsis cinerea (Coprinus cinereus).</title>
        <authorList>
            <person name="Stajich J.E."/>
            <person name="Wilke S.K."/>
            <person name="Ahren D."/>
            <person name="Au C.H."/>
            <person name="Birren B.W."/>
            <person name="Borodovsky M."/>
            <person name="Burns C."/>
            <person name="Canback B."/>
            <person name="Casselton L.A."/>
            <person name="Cheng C.K."/>
            <person name="Deng J."/>
            <person name="Dietrich F.S."/>
            <person name="Fargo D.C."/>
            <person name="Farman M.L."/>
            <person name="Gathman A.C."/>
            <person name="Goldberg J."/>
            <person name="Guigo R."/>
            <person name="Hoegger P.J."/>
            <person name="Hooker J.B."/>
            <person name="Huggins A."/>
            <person name="James T.Y."/>
            <person name="Kamada T."/>
            <person name="Kilaru S."/>
            <person name="Kodira C."/>
            <person name="Kues U."/>
            <person name="Kupfer D."/>
            <person name="Kwan H.S."/>
            <person name="Lomsadze A."/>
            <person name="Li W."/>
            <person name="Lilly W.W."/>
            <person name="Ma L.J."/>
            <person name="Mackey A.J."/>
            <person name="Manning G."/>
            <person name="Martin F."/>
            <person name="Muraguchi H."/>
            <person name="Natvig D.O."/>
            <person name="Palmerini H."/>
            <person name="Ramesh M.A."/>
            <person name="Rehmeyer C.J."/>
            <person name="Roe B.A."/>
            <person name="Shenoy N."/>
            <person name="Stanke M."/>
            <person name="Ter-Hovhannisyan V."/>
            <person name="Tunlid A."/>
            <person name="Velagapudi R."/>
            <person name="Vision T.J."/>
            <person name="Zeng Q."/>
            <person name="Zolan M.E."/>
            <person name="Pukkila P.J."/>
        </authorList>
    </citation>
    <scope>NUCLEOTIDE SEQUENCE [LARGE SCALE GENOMIC DNA]</scope>
    <source>
        <strain evidence="12">Okayama-7 / 130 / ATCC MYA-4618 / FGSC 9003</strain>
    </source>
</reference>
<protein>
    <submittedName>
        <fullName evidence="11">Endochitinase</fullName>
    </submittedName>
</protein>
<keyword evidence="12" id="KW-1185">Reference proteome</keyword>
<evidence type="ECO:0000256" key="5">
    <source>
        <dbReference type="ARBA" id="ARBA00023295"/>
    </source>
</evidence>
<dbReference type="InterPro" id="IPR050314">
    <property type="entry name" value="Glycosyl_Hydrlase_18"/>
</dbReference>
<dbReference type="GO" id="GO:0008843">
    <property type="term" value="F:endochitinase activity"/>
    <property type="evidence" value="ECO:0007669"/>
    <property type="project" value="UniProtKB-EC"/>
</dbReference>
<keyword evidence="5 7" id="KW-0326">Glycosidase</keyword>
<evidence type="ECO:0000256" key="6">
    <source>
        <dbReference type="ARBA" id="ARBA00023326"/>
    </source>
</evidence>
<evidence type="ECO:0000313" key="11">
    <source>
        <dbReference type="EMBL" id="EAU84319.1"/>
    </source>
</evidence>
<keyword evidence="9" id="KW-0732">Signal</keyword>
<dbReference type="InParanoid" id="A8NYD9"/>
<dbReference type="OMA" id="NYGHGFK"/>
<evidence type="ECO:0000256" key="3">
    <source>
        <dbReference type="ARBA" id="ARBA00023024"/>
    </source>
</evidence>
<dbReference type="SMR" id="A8NYD9"/>
<feature type="chain" id="PRO_5002727539" evidence="9">
    <location>
        <begin position="25"/>
        <end position="425"/>
    </location>
</feature>
<dbReference type="PROSITE" id="PS01095">
    <property type="entry name" value="GH18_1"/>
    <property type="match status" value="1"/>
</dbReference>
<dbReference type="InterPro" id="IPR017853">
    <property type="entry name" value="GH"/>
</dbReference>
<dbReference type="InterPro" id="IPR029070">
    <property type="entry name" value="Chitinase_insertion_sf"/>
</dbReference>
<evidence type="ECO:0000256" key="2">
    <source>
        <dbReference type="ARBA" id="ARBA00022801"/>
    </source>
</evidence>
<dbReference type="Gene3D" id="3.20.20.80">
    <property type="entry name" value="Glycosidases"/>
    <property type="match status" value="1"/>
</dbReference>
<evidence type="ECO:0000256" key="1">
    <source>
        <dbReference type="ARBA" id="ARBA00000822"/>
    </source>
</evidence>
<comment type="similarity">
    <text evidence="8">Belongs to the glycosyl hydrolase 18 family.</text>
</comment>
<dbReference type="GO" id="GO:0008061">
    <property type="term" value="F:chitin binding"/>
    <property type="evidence" value="ECO:0007669"/>
    <property type="project" value="InterPro"/>
</dbReference>
<evidence type="ECO:0000256" key="8">
    <source>
        <dbReference type="RuleBase" id="RU004453"/>
    </source>
</evidence>
<evidence type="ECO:0000313" key="12">
    <source>
        <dbReference type="Proteomes" id="UP000001861"/>
    </source>
</evidence>
<dbReference type="STRING" id="240176.A8NYD9"/>
<dbReference type="EMBL" id="AACS02000005">
    <property type="protein sequence ID" value="EAU84319.1"/>
    <property type="molecule type" value="Genomic_DNA"/>
</dbReference>
<proteinExistence type="inferred from homology"/>
<dbReference type="Pfam" id="PF00704">
    <property type="entry name" value="Glyco_hydro_18"/>
    <property type="match status" value="1"/>
</dbReference>
<dbReference type="PANTHER" id="PTHR11177:SF392">
    <property type="entry name" value="HAP41P"/>
    <property type="match status" value="1"/>
</dbReference>
<dbReference type="SUPFAM" id="SSF51445">
    <property type="entry name" value="(Trans)glycosidases"/>
    <property type="match status" value="1"/>
</dbReference>
<dbReference type="GO" id="GO:0005576">
    <property type="term" value="C:extracellular region"/>
    <property type="evidence" value="ECO:0007669"/>
    <property type="project" value="TreeGrafter"/>
</dbReference>
<dbReference type="OrthoDB" id="73875at2759"/>
<comment type="caution">
    <text evidence="11">The sequence shown here is derived from an EMBL/GenBank/DDBJ whole genome shotgun (WGS) entry which is preliminary data.</text>
</comment>
<feature type="signal peptide" evidence="9">
    <location>
        <begin position="1"/>
        <end position="24"/>
    </location>
</feature>
<dbReference type="InterPro" id="IPR001223">
    <property type="entry name" value="Glyco_hydro18_cat"/>
</dbReference>
<dbReference type="RefSeq" id="XP_001837403.1">
    <property type="nucleotide sequence ID" value="XM_001837351.1"/>
</dbReference>
<evidence type="ECO:0000256" key="4">
    <source>
        <dbReference type="ARBA" id="ARBA00023277"/>
    </source>
</evidence>
<dbReference type="PROSITE" id="PS51910">
    <property type="entry name" value="GH18_2"/>
    <property type="match status" value="1"/>
</dbReference>
<gene>
    <name evidence="11" type="ORF">CC1G_01315</name>
</gene>
<dbReference type="VEuPathDB" id="FungiDB:CC1G_01315"/>
<dbReference type="InterPro" id="IPR011583">
    <property type="entry name" value="Chitinase_II/V-like_cat"/>
</dbReference>
<evidence type="ECO:0000259" key="10">
    <source>
        <dbReference type="PROSITE" id="PS51910"/>
    </source>
</evidence>
<name>A8NYD9_COPC7</name>
<dbReference type="SMART" id="SM00636">
    <property type="entry name" value="Glyco_18"/>
    <property type="match status" value="1"/>
</dbReference>
<comment type="catalytic activity">
    <reaction evidence="1">
        <text>Random endo-hydrolysis of N-acetyl-beta-D-glucosaminide (1-&gt;4)-beta-linkages in chitin and chitodextrins.</text>
        <dbReference type="EC" id="3.2.1.14"/>
    </reaction>
</comment>
<organism evidence="11 12">
    <name type="scientific">Coprinopsis cinerea (strain Okayama-7 / 130 / ATCC MYA-4618 / FGSC 9003)</name>
    <name type="common">Inky cap fungus</name>
    <name type="synonym">Hormographiella aspergillata</name>
    <dbReference type="NCBI Taxonomy" id="240176"/>
    <lineage>
        <taxon>Eukaryota</taxon>
        <taxon>Fungi</taxon>
        <taxon>Dikarya</taxon>
        <taxon>Basidiomycota</taxon>
        <taxon>Agaricomycotina</taxon>
        <taxon>Agaricomycetes</taxon>
        <taxon>Agaricomycetidae</taxon>
        <taxon>Agaricales</taxon>
        <taxon>Agaricineae</taxon>
        <taxon>Psathyrellaceae</taxon>
        <taxon>Coprinopsis</taxon>
    </lineage>
</organism>